<evidence type="ECO:0000313" key="3">
    <source>
        <dbReference type="EMBL" id="KAL3518767.1"/>
    </source>
</evidence>
<dbReference type="PANTHER" id="PTHR31973">
    <property type="entry name" value="POLYPROTEIN, PUTATIVE-RELATED"/>
    <property type="match status" value="1"/>
</dbReference>
<feature type="compositionally biased region" description="Basic residues" evidence="1">
    <location>
        <begin position="239"/>
        <end position="250"/>
    </location>
</feature>
<dbReference type="AlphaFoldDB" id="A0ABD2ZJY2"/>
<gene>
    <name evidence="3" type="ORF">ACH5RR_021356</name>
</gene>
<dbReference type="Pfam" id="PF10551">
    <property type="entry name" value="MULE"/>
    <property type="match status" value="1"/>
</dbReference>
<dbReference type="EMBL" id="JBJUIK010000009">
    <property type="protein sequence ID" value="KAL3518767.1"/>
    <property type="molecule type" value="Genomic_DNA"/>
</dbReference>
<accession>A0ABD2ZJY2</accession>
<proteinExistence type="predicted"/>
<comment type="caution">
    <text evidence="3">The sequence shown here is derived from an EMBL/GenBank/DDBJ whole genome shotgun (WGS) entry which is preliminary data.</text>
</comment>
<evidence type="ECO:0000259" key="2">
    <source>
        <dbReference type="Pfam" id="PF10551"/>
    </source>
</evidence>
<sequence length="344" mass="37831">MQAYRAKKHALKAIQGDCRYQHLNIRDYCATMIFKNPGSIVLIRIESMAINRNPVFRRMFVMYATQSKGFIDGCRLAIGLEACHLKGVYKGQSMHAVGRDTNNKMFPLAIALVESECKDSWSWILEILTEHIGMPTEKGWFFISDRRKAISIGSNPSVTKGGHANAATIVPGIHSTSASITNRGRGNKSKGRRGRDETEVSITYAIEGGHANTTSAYNSMATSSVNKDRGRRGNVSQGRGHKGKAQRRHGPYASFGVWNGIGMSTMNHFISNDQNPPRTSTSSDVQPTFLLSTPSTGGNNSTRSSSFTCTTNFQMQNHTSRLENVLFSSQSSSTGFHVYQDMGS</sequence>
<keyword evidence="4" id="KW-1185">Reference proteome</keyword>
<evidence type="ECO:0000313" key="4">
    <source>
        <dbReference type="Proteomes" id="UP001630127"/>
    </source>
</evidence>
<feature type="region of interest" description="Disordered" evidence="1">
    <location>
        <begin position="221"/>
        <end position="252"/>
    </location>
</feature>
<dbReference type="InterPro" id="IPR018289">
    <property type="entry name" value="MULE_transposase_dom"/>
</dbReference>
<dbReference type="Proteomes" id="UP001630127">
    <property type="component" value="Unassembled WGS sequence"/>
</dbReference>
<protein>
    <recommendedName>
        <fullName evidence="2">MULE transposase domain-containing protein</fullName>
    </recommendedName>
</protein>
<reference evidence="3 4" key="1">
    <citation type="submission" date="2024-11" db="EMBL/GenBank/DDBJ databases">
        <title>A near-complete genome assembly of Cinchona calisaya.</title>
        <authorList>
            <person name="Lian D.C."/>
            <person name="Zhao X.W."/>
            <person name="Wei L."/>
        </authorList>
    </citation>
    <scope>NUCLEOTIDE SEQUENCE [LARGE SCALE GENOMIC DNA]</scope>
    <source>
        <tissue evidence="3">Nenye</tissue>
    </source>
</reference>
<feature type="region of interest" description="Disordered" evidence="1">
    <location>
        <begin position="177"/>
        <end position="198"/>
    </location>
</feature>
<name>A0ABD2ZJY2_9GENT</name>
<evidence type="ECO:0000256" key="1">
    <source>
        <dbReference type="SAM" id="MobiDB-lite"/>
    </source>
</evidence>
<dbReference type="PANTHER" id="PTHR31973:SF187">
    <property type="entry name" value="MUTATOR TRANSPOSASE MUDRA PROTEIN"/>
    <property type="match status" value="1"/>
</dbReference>
<organism evidence="3 4">
    <name type="scientific">Cinchona calisaya</name>
    <dbReference type="NCBI Taxonomy" id="153742"/>
    <lineage>
        <taxon>Eukaryota</taxon>
        <taxon>Viridiplantae</taxon>
        <taxon>Streptophyta</taxon>
        <taxon>Embryophyta</taxon>
        <taxon>Tracheophyta</taxon>
        <taxon>Spermatophyta</taxon>
        <taxon>Magnoliopsida</taxon>
        <taxon>eudicotyledons</taxon>
        <taxon>Gunneridae</taxon>
        <taxon>Pentapetalae</taxon>
        <taxon>asterids</taxon>
        <taxon>lamiids</taxon>
        <taxon>Gentianales</taxon>
        <taxon>Rubiaceae</taxon>
        <taxon>Cinchonoideae</taxon>
        <taxon>Cinchoneae</taxon>
        <taxon>Cinchona</taxon>
    </lineage>
</organism>
<feature type="domain" description="MULE transposase" evidence="2">
    <location>
        <begin position="80"/>
        <end position="151"/>
    </location>
</feature>